<dbReference type="AlphaFoldDB" id="A0ABD2PIK2"/>
<accession>A0ABD2PIK2</accession>
<feature type="compositionally biased region" description="Basic and acidic residues" evidence="1">
    <location>
        <begin position="49"/>
        <end position="58"/>
    </location>
</feature>
<protein>
    <submittedName>
        <fullName evidence="2">Uncharacterized protein</fullName>
    </submittedName>
</protein>
<comment type="caution">
    <text evidence="2">The sequence shown here is derived from an EMBL/GenBank/DDBJ whole genome shotgun (WGS) entry which is preliminary data.</text>
</comment>
<dbReference type="Proteomes" id="UP001626550">
    <property type="component" value="Unassembled WGS sequence"/>
</dbReference>
<evidence type="ECO:0000313" key="2">
    <source>
        <dbReference type="EMBL" id="KAL3306894.1"/>
    </source>
</evidence>
<sequence>MLADVKAVDSLYNLVVDLVRLNSVQVRELLNNYRAHCIPPKDLRLSIPRETRSIRHEDGDDSGVEDAANS</sequence>
<keyword evidence="3" id="KW-1185">Reference proteome</keyword>
<feature type="region of interest" description="Disordered" evidence="1">
    <location>
        <begin position="49"/>
        <end position="70"/>
    </location>
</feature>
<dbReference type="EMBL" id="JBJKFK010009153">
    <property type="protein sequence ID" value="KAL3306894.1"/>
    <property type="molecule type" value="Genomic_DNA"/>
</dbReference>
<reference evidence="2 3" key="1">
    <citation type="submission" date="2024-11" db="EMBL/GenBank/DDBJ databases">
        <title>Adaptive evolution of stress response genes in parasites aligns with host niche diversity.</title>
        <authorList>
            <person name="Hahn C."/>
            <person name="Resl P."/>
        </authorList>
    </citation>
    <scope>NUCLEOTIDE SEQUENCE [LARGE SCALE GENOMIC DNA]</scope>
    <source>
        <strain evidence="2">EGGRZ-B1_66</strain>
        <tissue evidence="2">Body</tissue>
    </source>
</reference>
<name>A0ABD2PIK2_9PLAT</name>
<evidence type="ECO:0000256" key="1">
    <source>
        <dbReference type="SAM" id="MobiDB-lite"/>
    </source>
</evidence>
<feature type="non-terminal residue" evidence="2">
    <location>
        <position position="70"/>
    </location>
</feature>
<gene>
    <name evidence="2" type="ORF">Ciccas_014611</name>
</gene>
<evidence type="ECO:0000313" key="3">
    <source>
        <dbReference type="Proteomes" id="UP001626550"/>
    </source>
</evidence>
<proteinExistence type="predicted"/>
<organism evidence="2 3">
    <name type="scientific">Cichlidogyrus casuarinus</name>
    <dbReference type="NCBI Taxonomy" id="1844966"/>
    <lineage>
        <taxon>Eukaryota</taxon>
        <taxon>Metazoa</taxon>
        <taxon>Spiralia</taxon>
        <taxon>Lophotrochozoa</taxon>
        <taxon>Platyhelminthes</taxon>
        <taxon>Monogenea</taxon>
        <taxon>Monopisthocotylea</taxon>
        <taxon>Dactylogyridea</taxon>
        <taxon>Ancyrocephalidae</taxon>
        <taxon>Cichlidogyrus</taxon>
    </lineage>
</organism>